<dbReference type="EMBL" id="GISG01208107">
    <property type="protein sequence ID" value="MBA4660532.1"/>
    <property type="molecule type" value="Transcribed_RNA"/>
</dbReference>
<feature type="region of interest" description="Disordered" evidence="1">
    <location>
        <begin position="1"/>
        <end position="109"/>
    </location>
</feature>
<feature type="compositionally biased region" description="Polar residues" evidence="1">
    <location>
        <begin position="100"/>
        <end position="109"/>
    </location>
</feature>
<sequence>MKNNASSRQFDPRINFSVPAGCSDQAGHHSSQSTGFGIFSAPKTDASKERRSGAEVNHHSEGNSFVRRNSGPGNPGTVKSGGAPGPRIDDSGKYGIFSRKGSNSAPGRS</sequence>
<protein>
    <submittedName>
        <fullName evidence="2">Uncharacterized protein</fullName>
    </submittedName>
</protein>
<dbReference type="AlphaFoldDB" id="A0A7C9A676"/>
<evidence type="ECO:0000256" key="1">
    <source>
        <dbReference type="SAM" id="MobiDB-lite"/>
    </source>
</evidence>
<name>A0A7C9A676_OPUST</name>
<reference evidence="2" key="1">
    <citation type="journal article" date="2013" name="J. Plant Res.">
        <title>Effect of fungi and light on seed germination of three Opuntia species from semiarid lands of central Mexico.</title>
        <authorList>
            <person name="Delgado-Sanchez P."/>
            <person name="Jimenez-Bremont J.F."/>
            <person name="Guerrero-Gonzalez Mde L."/>
            <person name="Flores J."/>
        </authorList>
    </citation>
    <scope>NUCLEOTIDE SEQUENCE</scope>
    <source>
        <tissue evidence="2">Cladode</tissue>
    </source>
</reference>
<feature type="compositionally biased region" description="Basic and acidic residues" evidence="1">
    <location>
        <begin position="45"/>
        <end position="61"/>
    </location>
</feature>
<accession>A0A7C9A676</accession>
<evidence type="ECO:0000313" key="2">
    <source>
        <dbReference type="EMBL" id="MBA4660532.1"/>
    </source>
</evidence>
<organism evidence="2">
    <name type="scientific">Opuntia streptacantha</name>
    <name type="common">Prickly pear cactus</name>
    <name type="synonym">Opuntia cardona</name>
    <dbReference type="NCBI Taxonomy" id="393608"/>
    <lineage>
        <taxon>Eukaryota</taxon>
        <taxon>Viridiplantae</taxon>
        <taxon>Streptophyta</taxon>
        <taxon>Embryophyta</taxon>
        <taxon>Tracheophyta</taxon>
        <taxon>Spermatophyta</taxon>
        <taxon>Magnoliopsida</taxon>
        <taxon>eudicotyledons</taxon>
        <taxon>Gunneridae</taxon>
        <taxon>Pentapetalae</taxon>
        <taxon>Caryophyllales</taxon>
        <taxon>Cactineae</taxon>
        <taxon>Cactaceae</taxon>
        <taxon>Opuntioideae</taxon>
        <taxon>Opuntia</taxon>
    </lineage>
</organism>
<reference evidence="2" key="2">
    <citation type="submission" date="2020-07" db="EMBL/GenBank/DDBJ databases">
        <authorList>
            <person name="Vera ALvarez R."/>
            <person name="Arias-Moreno D.M."/>
            <person name="Jimenez-Jacinto V."/>
            <person name="Jimenez-Bremont J.F."/>
            <person name="Swaminathan K."/>
            <person name="Moose S.P."/>
            <person name="Guerrero-Gonzalez M.L."/>
            <person name="Marino-Ramirez L."/>
            <person name="Landsman D."/>
            <person name="Rodriguez-Kessler M."/>
            <person name="Delgado-Sanchez P."/>
        </authorList>
    </citation>
    <scope>NUCLEOTIDE SEQUENCE</scope>
    <source>
        <tissue evidence="2">Cladode</tissue>
    </source>
</reference>
<proteinExistence type="predicted"/>